<feature type="compositionally biased region" description="Pro residues" evidence="1">
    <location>
        <begin position="1499"/>
        <end position="1508"/>
    </location>
</feature>
<sequence length="2231" mass="231382">MWRRRATEASDVAKEACHDCPTAKQRAPTRPTLRELRDTLITAVNQAILPIPILTTPDYSRYLTEQVAGYTLGWQIFRAAAETNYLLYHGWGIETVVVQIFLACSISSVFLCLLRRQLWLRWREHICIGMNCTYGIVTFLKAFHLVPRLPNETHYLFKHCLLSLADAFFCQVPVHKFYHAQAVDASLRCVVWRRYNVLPGAPLPVVVVVSLTWQAWIVVFSSMLQARHVTAYQQRSLLQAQTQAQAAEQATAAKAVGLTYGSSNVDTAVAGGSSWGGADMPRPPSYTSIGGPQEEQQPYRSEQRPLGLASGSTATTMTASDLGAETSSPGALPPSDILLSHFSSSSTRTRSGLSSVARLPYRVIAHGSIDADITHTASMEEEGQPLSSGEERGRSTCDVGASYSLVQEARRGSSTGDECNEGGYSGLGDGDDDAFRAPIPMLSIVESMDGSSERLSELEMKALPLQKEAWEISGHTEARDEVPSGAITSGTVATISTVAAVAAAAADVCSTATAATPVAAAATTTRHCSSRQVASVDDLLQDMAAATAAAAAAGFDVPSRAAASANRRPSVPPRLVPVPSLHGSGLGSGGSRYSRQSETALRRLVEGPSSYVLLSKQRERDQNSRASTSVQLVVSSASPCHMVAQWREKLAVALAERGSGWHLANVSVRKGSLIVHLDLVYHPAPASTTTADAAGTGAGTAAAAGSSSTAATAFAAAADSGNSSSRWNGGMWSEAAAAPADASAVADLLSSGAATDIPLPSLPPLTATESLERFFVSLGPSGVLDALSLAGHMPTSSDDFISVQHGNRMLQYGCDTVSARYAAPVVLPAPWPRGEIGVALPESSGPAGSESGSGDGGDGRCGGSTTPVRLRLRRGAQAAAQSLQARLRGCSEDERGSLRRRLLGRGRSVGGGLARAIRPLIDTTRRRVVALYDNVLLALRPPPLLAGRDYAAFLTTRVAVLHIAYTNLMVATMLTFYAFHRGVGLRLTNILAYLAPELLTVAARSIVGSAIWAASREPLVHAGVAVRGVQVISTSLGVMPRVSQVDDCTEMRWIMKMMLISALQVICMQTPVRLTFAVRLLPLLGVILSHVLLCHPEEPLLWCFALHLGWEAALFLLAAYMQGRHIEAYRRHRLSSAGASTASLSPSVQLSPSGSCFSFTDAASVVSAKTIGTSCEDVHSCKSLSSTAAAAATAAVAGAINSSDGGNSSTIAGFLSAAPSDKSPPTPVSCSGGNASPSVELLWSAMAKWEDAGEASEAGANDADPWEVTLDRCVLAMAPRRTSLLHLSFTCTSRVVEELQVVLRHISPASMASGVHSASSATAITRTLAPPAAAHVQQPHGSALRFEAKLIMVASPQDTPGIVHVELWRGHRRLVGRPVLLALAQPPPALIETDGSCKVGAGPQAAMAVDAATSVAAEGDLPAWMSDVAAYVEAVAAEGHTSAADQFVEELGGWLAQLAALERGLTSAPSGAGAHPAGVASTNRIARVLRVHSAAWVPPPAAPEPTPGLRPGGSYGAAARPPPRHQRPSCGCPESAGAATTELSETPQSVLDPTISAIRQLLLCQGQGLLAVAVEAGCKALSEHLLSLLLGALGSGLPAVLEAAVTPVTGLPLMHAAVKSGCTQMVDMVAGWQIRAGITDFWSREAVVRAISLEPRLQPGTSAATNLTSPNVMTTAVVNTAWAPPQALPCAPAAVTIASPTVAAVAPPVPPAQPEPEQQQQLLILTHCESMIESAATAAEVGRDADTLEMGFPTGHNDKGLSLTGSFLLETGRQSPPQSVSNMPAALLATVAFPSVLPPAGPQPSSVAALTSQRLSPPKLLWPPPEGSAAAAAPYATAYTTTGVSMVAAAAAEELAPAQGHQPIAELSAPFKVVSFRPETAGASSAVQVLPRDACDSKEPAAAGGLLPHVLYDPRVISTAHGGASEISAAMSQKAVFLSTAAAPLPLPPAGLMDMEPRRLQAASLARGGVGTGRDSAPQRSSLESQWAFVDGGVLLLTPLHLALALGDEGRVAAHIFAKYHEAHDLWSASQAQWLATGASNAASAMDSNTMHNPFEMPPAFSFGGGGPSSSYAGFAGPLMPSGIAQRRGSSVATATATSAAVAMQSHASHARHRMSGVGGWVGSTLTGGAYGGGGGAGGERTTPRGWLRMSSRALRGCEEGVQGYGGGTAQPPLLGAIQDVGPEGEAVQSLSLAKLAFMEAMRRTVQGGSVQGPASPLEEKGCSGGSAKQM</sequence>
<feature type="region of interest" description="Disordered" evidence="1">
    <location>
        <begin position="374"/>
        <end position="396"/>
    </location>
</feature>
<feature type="transmembrane region" description="Helical" evidence="2">
    <location>
        <begin position="96"/>
        <end position="114"/>
    </location>
</feature>
<gene>
    <name evidence="3" type="ORF">Vretifemale_11490</name>
    <name evidence="4" type="ORF">Vretimale_11985</name>
</gene>
<keyword evidence="2" id="KW-1133">Transmembrane helix</keyword>
<feature type="region of interest" description="Disordered" evidence="1">
    <location>
        <begin position="272"/>
        <end position="315"/>
    </location>
</feature>
<feature type="region of interest" description="Disordered" evidence="1">
    <location>
        <begin position="2208"/>
        <end position="2231"/>
    </location>
</feature>
<name>A0A8J4FNN9_9CHLO</name>
<dbReference type="EMBL" id="BNCQ01000025">
    <property type="protein sequence ID" value="GIM07991.1"/>
    <property type="molecule type" value="Genomic_DNA"/>
</dbReference>
<evidence type="ECO:0000313" key="3">
    <source>
        <dbReference type="EMBL" id="GIL82621.1"/>
    </source>
</evidence>
<evidence type="ECO:0000256" key="1">
    <source>
        <dbReference type="SAM" id="MobiDB-lite"/>
    </source>
</evidence>
<feature type="compositionally biased region" description="Gly residues" evidence="1">
    <location>
        <begin position="851"/>
        <end position="862"/>
    </location>
</feature>
<reference evidence="3" key="1">
    <citation type="journal article" date="2021" name="Proc. Natl. Acad. Sci. U.S.A.">
        <title>Three genomes in the algal genus Volvox reveal the fate of a haploid sex-determining region after a transition to homothallism.</title>
        <authorList>
            <person name="Yamamoto K."/>
            <person name="Hamaji T."/>
            <person name="Kawai-Toyooka H."/>
            <person name="Matsuzaki R."/>
            <person name="Takahashi F."/>
            <person name="Nishimura Y."/>
            <person name="Kawachi M."/>
            <person name="Noguchi H."/>
            <person name="Minakuchi Y."/>
            <person name="Umen J.G."/>
            <person name="Toyoda A."/>
            <person name="Nozaki H."/>
        </authorList>
    </citation>
    <scope>NUCLEOTIDE SEQUENCE</scope>
    <source>
        <strain evidence="4">NIES-3785</strain>
        <strain evidence="3">NIES-3786</strain>
    </source>
</reference>
<protein>
    <submittedName>
        <fullName evidence="3">Uncharacterized protein</fullName>
    </submittedName>
</protein>
<accession>A0A8J4FNN9</accession>
<feature type="compositionally biased region" description="Polar residues" evidence="1">
    <location>
        <begin position="285"/>
        <end position="300"/>
    </location>
</feature>
<keyword evidence="2" id="KW-0812">Transmembrane</keyword>
<keyword evidence="5" id="KW-1185">Reference proteome</keyword>
<evidence type="ECO:0000256" key="2">
    <source>
        <dbReference type="SAM" id="Phobius"/>
    </source>
</evidence>
<organism evidence="3 5">
    <name type="scientific">Volvox reticuliferus</name>
    <dbReference type="NCBI Taxonomy" id="1737510"/>
    <lineage>
        <taxon>Eukaryota</taxon>
        <taxon>Viridiplantae</taxon>
        <taxon>Chlorophyta</taxon>
        <taxon>core chlorophytes</taxon>
        <taxon>Chlorophyceae</taxon>
        <taxon>CS clade</taxon>
        <taxon>Chlamydomonadales</taxon>
        <taxon>Volvocaceae</taxon>
        <taxon>Volvox</taxon>
    </lineage>
</organism>
<feature type="region of interest" description="Disordered" evidence="1">
    <location>
        <begin position="839"/>
        <end position="866"/>
    </location>
</feature>
<feature type="transmembrane region" description="Helical" evidence="2">
    <location>
        <begin position="201"/>
        <end position="224"/>
    </location>
</feature>
<feature type="region of interest" description="Disordered" evidence="1">
    <location>
        <begin position="1499"/>
        <end position="1547"/>
    </location>
</feature>
<dbReference type="Proteomes" id="UP000747110">
    <property type="component" value="Unassembled WGS sequence"/>
</dbReference>
<keyword evidence="2" id="KW-0472">Membrane</keyword>
<evidence type="ECO:0000313" key="4">
    <source>
        <dbReference type="EMBL" id="GIM07991.1"/>
    </source>
</evidence>
<comment type="caution">
    <text evidence="3">The sequence shown here is derived from an EMBL/GenBank/DDBJ whole genome shotgun (WGS) entry which is preliminary data.</text>
</comment>
<dbReference type="EMBL" id="BNCP01000024">
    <property type="protein sequence ID" value="GIL82621.1"/>
    <property type="molecule type" value="Genomic_DNA"/>
</dbReference>
<dbReference type="OrthoDB" id="542044at2759"/>
<feature type="region of interest" description="Disordered" evidence="1">
    <location>
        <begin position="564"/>
        <end position="593"/>
    </location>
</feature>
<proteinExistence type="predicted"/>
<feature type="region of interest" description="Disordered" evidence="1">
    <location>
        <begin position="409"/>
        <end position="432"/>
    </location>
</feature>
<evidence type="ECO:0000313" key="5">
    <source>
        <dbReference type="Proteomes" id="UP000747110"/>
    </source>
</evidence>
<dbReference type="Proteomes" id="UP000722791">
    <property type="component" value="Unassembled WGS sequence"/>
</dbReference>